<feature type="compositionally biased region" description="Polar residues" evidence="1">
    <location>
        <begin position="30"/>
        <end position="44"/>
    </location>
</feature>
<feature type="compositionally biased region" description="Acidic residues" evidence="1">
    <location>
        <begin position="157"/>
        <end position="184"/>
    </location>
</feature>
<evidence type="ECO:0008006" key="4">
    <source>
        <dbReference type="Google" id="ProtNLM"/>
    </source>
</evidence>
<dbReference type="AlphaFoldDB" id="A0AAD4F1U1"/>
<dbReference type="EMBL" id="JAHCVI010000001">
    <property type="protein sequence ID" value="KAG7291501.1"/>
    <property type="molecule type" value="Genomic_DNA"/>
</dbReference>
<dbReference type="InterPro" id="IPR027417">
    <property type="entry name" value="P-loop_NTPase"/>
</dbReference>
<gene>
    <name evidence="2" type="ORF">NEMBOFW57_001520</name>
</gene>
<evidence type="ECO:0000313" key="2">
    <source>
        <dbReference type="EMBL" id="KAG7291501.1"/>
    </source>
</evidence>
<dbReference type="SUPFAM" id="SSF52540">
    <property type="entry name" value="P-loop containing nucleoside triphosphate hydrolases"/>
    <property type="match status" value="1"/>
</dbReference>
<accession>A0AAD4F1U1</accession>
<comment type="caution">
    <text evidence="2">The sequence shown here is derived from an EMBL/GenBank/DDBJ whole genome shotgun (WGS) entry which is preliminary data.</text>
</comment>
<name>A0AAD4F1U1_9PEZI</name>
<sequence length="698" mass="74992">MAPGARRASPSSYDSGQETRKERSRASLFKHTNQTFISKPSDSAVTPAASIFGASTSSFTFTAGGVEGSSIKSPFAVPKSPSPAAPSFSFVSPQYPSDSGGSGSSDSGSRSQSMDSLTSGMATLKVRGDKPKEKDPEEEAPSSSAASLSDRTKETSPDAEDDTSEESSESETSDESGPSGDEDPILNSHLGLLQRRPELDELNEIKSTPIFTEAVRRYAVSLASTANEKPFSQYGLLGGDLTGSADDGTSDPRIFWNIAAPSSFFICGSQGSGKSHTMSCLLENALAPCKANVLPRPLTGIVFHYDTFISDSGGSPCEVAWLSSNPDIKVRVLCPPTNIRTLQRVYKRFSNVSVEELRLNESDLNTKRMLDLMAVTTGGTLPLYLHVAQRILRDLRVTQQKTDTGFSYTSFKRMLALENLTEMQLAPLKQRLETLESFMVESQAKAYNMFAASQTPKSKKSASAKGTSWKPQNGHLTIVDLSCPCVTPEMACSLFNICLSLFLEQDSAAVGRVIALDEAHKYMTDSQECAALTEALLATIRLQRHLGARVVISTQEPTISPKLLDLCSVTVVHRFTSPDWLNALRKHLAGVSAGGRLLEKARGRLVDMDEEDGEGGVDGAGMLALGDADPALELFSRIVDLRVGEALIFAPSAIVGLRKRKEGEARGLGDVKRLAHGVLKVRVRNRTTADGGRSIMAA</sequence>
<evidence type="ECO:0000313" key="3">
    <source>
        <dbReference type="Proteomes" id="UP001197093"/>
    </source>
</evidence>
<dbReference type="Proteomes" id="UP001197093">
    <property type="component" value="Unassembled WGS sequence"/>
</dbReference>
<proteinExistence type="predicted"/>
<dbReference type="Gene3D" id="3.40.50.300">
    <property type="entry name" value="P-loop containing nucleotide triphosphate hydrolases"/>
    <property type="match status" value="1"/>
</dbReference>
<evidence type="ECO:0000256" key="1">
    <source>
        <dbReference type="SAM" id="MobiDB-lite"/>
    </source>
</evidence>
<reference evidence="2" key="1">
    <citation type="submission" date="2023-02" db="EMBL/GenBank/DDBJ databases">
        <authorList>
            <person name="Palmer J.M."/>
        </authorList>
    </citation>
    <scope>NUCLEOTIDE SEQUENCE</scope>
    <source>
        <strain evidence="2">FW57</strain>
    </source>
</reference>
<feature type="region of interest" description="Disordered" evidence="1">
    <location>
        <begin position="63"/>
        <end position="187"/>
    </location>
</feature>
<feature type="compositionally biased region" description="Low complexity" evidence="1">
    <location>
        <begin position="85"/>
        <end position="116"/>
    </location>
</feature>
<protein>
    <recommendedName>
        <fullName evidence="4">P-loop containing nucleoside triphosphate hydrolase protein</fullName>
    </recommendedName>
</protein>
<feature type="compositionally biased region" description="Basic and acidic residues" evidence="1">
    <location>
        <begin position="126"/>
        <end position="135"/>
    </location>
</feature>
<keyword evidence="3" id="KW-1185">Reference proteome</keyword>
<feature type="region of interest" description="Disordered" evidence="1">
    <location>
        <begin position="1"/>
        <end position="44"/>
    </location>
</feature>
<organism evidence="2 3">
    <name type="scientific">Staphylotrichum longicolle</name>
    <dbReference type="NCBI Taxonomy" id="669026"/>
    <lineage>
        <taxon>Eukaryota</taxon>
        <taxon>Fungi</taxon>
        <taxon>Dikarya</taxon>
        <taxon>Ascomycota</taxon>
        <taxon>Pezizomycotina</taxon>
        <taxon>Sordariomycetes</taxon>
        <taxon>Sordariomycetidae</taxon>
        <taxon>Sordariales</taxon>
        <taxon>Chaetomiaceae</taxon>
        <taxon>Staphylotrichum</taxon>
    </lineage>
</organism>